<organism evidence="2 3">
    <name type="scientific">Trifolium pratense</name>
    <name type="common">Red clover</name>
    <dbReference type="NCBI Taxonomy" id="57577"/>
    <lineage>
        <taxon>Eukaryota</taxon>
        <taxon>Viridiplantae</taxon>
        <taxon>Streptophyta</taxon>
        <taxon>Embryophyta</taxon>
        <taxon>Tracheophyta</taxon>
        <taxon>Spermatophyta</taxon>
        <taxon>Magnoliopsida</taxon>
        <taxon>eudicotyledons</taxon>
        <taxon>Gunneridae</taxon>
        <taxon>Pentapetalae</taxon>
        <taxon>rosids</taxon>
        <taxon>fabids</taxon>
        <taxon>Fabales</taxon>
        <taxon>Fabaceae</taxon>
        <taxon>Papilionoideae</taxon>
        <taxon>50 kb inversion clade</taxon>
        <taxon>NPAAA clade</taxon>
        <taxon>Hologalegina</taxon>
        <taxon>IRL clade</taxon>
        <taxon>Trifolieae</taxon>
        <taxon>Trifolium</taxon>
    </lineage>
</organism>
<dbReference type="STRING" id="57577.A0A2K3KYG8"/>
<evidence type="ECO:0000313" key="2">
    <source>
        <dbReference type="EMBL" id="PNX71332.1"/>
    </source>
</evidence>
<gene>
    <name evidence="2" type="ORF">L195_g027207</name>
</gene>
<reference evidence="2 3" key="1">
    <citation type="journal article" date="2014" name="Am. J. Bot.">
        <title>Genome assembly and annotation for red clover (Trifolium pratense; Fabaceae).</title>
        <authorList>
            <person name="Istvanek J."/>
            <person name="Jaros M."/>
            <person name="Krenek A."/>
            <person name="Repkova J."/>
        </authorList>
    </citation>
    <scope>NUCLEOTIDE SEQUENCE [LARGE SCALE GENOMIC DNA]</scope>
    <source>
        <strain evidence="3">cv. Tatra</strain>
        <tissue evidence="2">Young leaves</tissue>
    </source>
</reference>
<dbReference type="Proteomes" id="UP000236291">
    <property type="component" value="Unassembled WGS sequence"/>
</dbReference>
<dbReference type="PANTHER" id="PTHR31635:SF196">
    <property type="entry name" value="REVERSE TRANSCRIPTASE DOMAIN-CONTAINING PROTEIN-RELATED"/>
    <property type="match status" value="1"/>
</dbReference>
<dbReference type="PROSITE" id="PS50878">
    <property type="entry name" value="RT_POL"/>
    <property type="match status" value="1"/>
</dbReference>
<accession>A0A2K3KYG8</accession>
<reference evidence="2 3" key="2">
    <citation type="journal article" date="2017" name="Front. Plant Sci.">
        <title>Gene Classification and Mining of Molecular Markers Useful in Red Clover (Trifolium pratense) Breeding.</title>
        <authorList>
            <person name="Istvanek J."/>
            <person name="Dluhosova J."/>
            <person name="Dluhos P."/>
            <person name="Patkova L."/>
            <person name="Nedelnik J."/>
            <person name="Repkova J."/>
        </authorList>
    </citation>
    <scope>NUCLEOTIDE SEQUENCE [LARGE SCALE GENOMIC DNA]</scope>
    <source>
        <strain evidence="3">cv. Tatra</strain>
        <tissue evidence="2">Young leaves</tissue>
    </source>
</reference>
<feature type="domain" description="Reverse transcriptase" evidence="1">
    <location>
        <begin position="1"/>
        <end position="161"/>
    </location>
</feature>
<dbReference type="SUPFAM" id="SSF56672">
    <property type="entry name" value="DNA/RNA polymerases"/>
    <property type="match status" value="1"/>
</dbReference>
<dbReference type="AlphaFoldDB" id="A0A2K3KYG8"/>
<proteinExistence type="predicted"/>
<evidence type="ECO:0000313" key="3">
    <source>
        <dbReference type="Proteomes" id="UP000236291"/>
    </source>
</evidence>
<evidence type="ECO:0000259" key="1">
    <source>
        <dbReference type="PROSITE" id="PS50878"/>
    </source>
</evidence>
<dbReference type="Pfam" id="PF00078">
    <property type="entry name" value="RVT_1"/>
    <property type="match status" value="1"/>
</dbReference>
<dbReference type="EMBL" id="ASHM01023169">
    <property type="protein sequence ID" value="PNX71332.1"/>
    <property type="molecule type" value="Genomic_DNA"/>
</dbReference>
<comment type="caution">
    <text evidence="2">The sequence shown here is derived from an EMBL/GenBank/DDBJ whole genome shotgun (WGS) entry which is preliminary data.</text>
</comment>
<protein>
    <submittedName>
        <fullName evidence="2">Ribonuclease H</fullName>
    </submittedName>
</protein>
<dbReference type="InterPro" id="IPR043502">
    <property type="entry name" value="DNA/RNA_pol_sf"/>
</dbReference>
<name>A0A2K3KYG8_TRIPR</name>
<dbReference type="PANTHER" id="PTHR31635">
    <property type="entry name" value="REVERSE TRANSCRIPTASE DOMAIN-CONTAINING PROTEIN-RELATED"/>
    <property type="match status" value="1"/>
</dbReference>
<sequence length="161" mass="18195">MPSLISDEQKSFIHDRNIRDCLCIASETANLLHNKSYGGNLALKIDIAKAFDTLDWSFLLKVLKTFGFNEVFCYWIHLILKSAFLSVSFNGKSHGYFKCTRGVRQGDPLSPLLFCLAEDVLSRSTSNLVTEGIINLIKGTRNVNVPSHTFYANEFDDLLQR</sequence>
<dbReference type="InterPro" id="IPR000477">
    <property type="entry name" value="RT_dom"/>
</dbReference>